<gene>
    <name evidence="11" type="ORF">X943_000250</name>
</gene>
<dbReference type="GO" id="GO:0005789">
    <property type="term" value="C:endoplasmic reticulum membrane"/>
    <property type="evidence" value="ECO:0007669"/>
    <property type="project" value="UniProtKB-SubCell"/>
</dbReference>
<dbReference type="PANTHER" id="PTHR13205">
    <property type="entry name" value="TRANSMEMBRANE PROTEIN 15-RELATED"/>
    <property type="match status" value="1"/>
</dbReference>
<evidence type="ECO:0000256" key="8">
    <source>
        <dbReference type="ARBA" id="ARBA00022989"/>
    </source>
</evidence>
<dbReference type="AlphaFoldDB" id="A0AAD9GEW6"/>
<feature type="transmembrane region" description="Helical" evidence="10">
    <location>
        <begin position="114"/>
        <end position="132"/>
    </location>
</feature>
<evidence type="ECO:0000313" key="11">
    <source>
        <dbReference type="EMBL" id="KAK1937225.1"/>
    </source>
</evidence>
<reference evidence="11" key="2">
    <citation type="submission" date="2021-05" db="EMBL/GenBank/DDBJ databases">
        <authorList>
            <person name="Pain A."/>
        </authorList>
    </citation>
    <scope>NUCLEOTIDE SEQUENCE</scope>
    <source>
        <strain evidence="11">1802A</strain>
    </source>
</reference>
<dbReference type="GO" id="GO:0004168">
    <property type="term" value="F:dolichol kinase activity"/>
    <property type="evidence" value="ECO:0007669"/>
    <property type="project" value="UniProtKB-EC"/>
</dbReference>
<protein>
    <recommendedName>
        <fullName evidence="3">dolichol kinase</fullName>
        <ecNumber evidence="3">2.7.1.108</ecNumber>
    </recommendedName>
</protein>
<feature type="transmembrane region" description="Helical" evidence="10">
    <location>
        <begin position="254"/>
        <end position="272"/>
    </location>
</feature>
<keyword evidence="9 10" id="KW-0472">Membrane</keyword>
<feature type="transmembrane region" description="Helical" evidence="10">
    <location>
        <begin position="90"/>
        <end position="108"/>
    </location>
</feature>
<dbReference type="EC" id="2.7.1.108" evidence="3"/>
<evidence type="ECO:0000313" key="12">
    <source>
        <dbReference type="Proteomes" id="UP001195914"/>
    </source>
</evidence>
<evidence type="ECO:0000256" key="6">
    <source>
        <dbReference type="ARBA" id="ARBA00022777"/>
    </source>
</evidence>
<sequence length="543" mass="59941">MQSLILKNKSALATFVALDCPTLVFLLAVVYARFDTQKLLTAGSAFAVVFLFGLVLRVLNGKKYARRQRVKVQEYSNVTKSAIIYRMHTIVPYLHTLLLPLFLASVWFCHGCVIAEALLYGAMLCSLLRFFVFDNKAIIVAAAPALFYASWFFNSTIDGRTIVLTVVQGVLYCALNRDLTKSLEFSGSVIVAQLMTCGIHLLAGGYVYPLRAELNPFVDIGVNLGYLLIVLVFVLMAENLCYSELCIKHKLANAARVLILIAAVAKFCHWGYNVNYRGHVTPFSALIKLVSNKNALVTLGLWLVLCSMGLGLLFFKSPAPNSDLTRKLSPKSPVITALRKVLHFLVLICSAVAIYFDQQVLLGMVFYIIFVVVTIVELLRFYGFLCEGCNRRITKIYRTFGESPAPRSLVVSHAGLMLACGAPFWLEILQRQSTDYAKAFIGIIIVAFADSLAAIIGSQFRKLEAHEKSIAGSATFFISALIGMVLSFFITTNGNVNWNHIGVSVAVALSSTVVEAECLHTDNFVVSMTAYIAYTNAQNIFRL</sequence>
<evidence type="ECO:0000256" key="1">
    <source>
        <dbReference type="ARBA" id="ARBA00004477"/>
    </source>
</evidence>
<feature type="transmembrane region" description="Helical" evidence="10">
    <location>
        <begin position="187"/>
        <end position="208"/>
    </location>
</feature>
<name>A0AAD9GEW6_BABDI</name>
<keyword evidence="4" id="KW-0808">Transferase</keyword>
<dbReference type="InterPro" id="IPR032974">
    <property type="entry name" value="Polypren_kinase"/>
</dbReference>
<feature type="transmembrane region" description="Helical" evidence="10">
    <location>
        <begin position="295"/>
        <end position="315"/>
    </location>
</feature>
<dbReference type="GO" id="GO:0016779">
    <property type="term" value="F:nucleotidyltransferase activity"/>
    <property type="evidence" value="ECO:0007669"/>
    <property type="project" value="UniProtKB-KW"/>
</dbReference>
<comment type="subcellular location">
    <subcellularLocation>
        <location evidence="1">Endoplasmic reticulum membrane</location>
        <topology evidence="1">Multi-pass membrane protein</topology>
    </subcellularLocation>
</comment>
<organism evidence="11 12">
    <name type="scientific">Babesia divergens</name>
    <dbReference type="NCBI Taxonomy" id="32595"/>
    <lineage>
        <taxon>Eukaryota</taxon>
        <taxon>Sar</taxon>
        <taxon>Alveolata</taxon>
        <taxon>Apicomplexa</taxon>
        <taxon>Aconoidasida</taxon>
        <taxon>Piroplasmida</taxon>
        <taxon>Babesiidae</taxon>
        <taxon>Babesia</taxon>
    </lineage>
</organism>
<dbReference type="PANTHER" id="PTHR13205:SF15">
    <property type="entry name" value="DOLICHOL KINASE"/>
    <property type="match status" value="1"/>
</dbReference>
<dbReference type="GO" id="GO:0043048">
    <property type="term" value="P:dolichyl monophosphate biosynthetic process"/>
    <property type="evidence" value="ECO:0007669"/>
    <property type="project" value="TreeGrafter"/>
</dbReference>
<evidence type="ECO:0000256" key="2">
    <source>
        <dbReference type="ARBA" id="ARBA00010794"/>
    </source>
</evidence>
<comment type="similarity">
    <text evidence="2">Belongs to the polyprenol kinase family.</text>
</comment>
<feature type="transmembrane region" description="Helical" evidence="10">
    <location>
        <begin position="438"/>
        <end position="458"/>
    </location>
</feature>
<feature type="transmembrane region" description="Helical" evidence="10">
    <location>
        <begin position="220"/>
        <end position="242"/>
    </location>
</feature>
<feature type="transmembrane region" description="Helical" evidence="10">
    <location>
        <begin position="40"/>
        <end position="59"/>
    </location>
</feature>
<keyword evidence="6" id="KW-0418">Kinase</keyword>
<dbReference type="Proteomes" id="UP001195914">
    <property type="component" value="Unassembled WGS sequence"/>
</dbReference>
<evidence type="ECO:0000256" key="4">
    <source>
        <dbReference type="ARBA" id="ARBA00022679"/>
    </source>
</evidence>
<comment type="caution">
    <text evidence="11">The sequence shown here is derived from an EMBL/GenBank/DDBJ whole genome shotgun (WGS) entry which is preliminary data.</text>
</comment>
<evidence type="ECO:0000256" key="9">
    <source>
        <dbReference type="ARBA" id="ARBA00023136"/>
    </source>
</evidence>
<keyword evidence="8 10" id="KW-1133">Transmembrane helix</keyword>
<feature type="transmembrane region" description="Helical" evidence="10">
    <location>
        <begin position="336"/>
        <end position="356"/>
    </location>
</feature>
<feature type="transmembrane region" description="Helical" evidence="10">
    <location>
        <begin position="406"/>
        <end position="426"/>
    </location>
</feature>
<keyword evidence="11" id="KW-0548">Nucleotidyltransferase</keyword>
<evidence type="ECO:0000256" key="5">
    <source>
        <dbReference type="ARBA" id="ARBA00022692"/>
    </source>
</evidence>
<keyword evidence="12" id="KW-1185">Reference proteome</keyword>
<feature type="transmembrane region" description="Helical" evidence="10">
    <location>
        <begin position="470"/>
        <end position="490"/>
    </location>
</feature>
<keyword evidence="5 10" id="KW-0812">Transmembrane</keyword>
<evidence type="ECO:0000256" key="7">
    <source>
        <dbReference type="ARBA" id="ARBA00022824"/>
    </source>
</evidence>
<feature type="transmembrane region" description="Helical" evidence="10">
    <location>
        <begin position="362"/>
        <end position="385"/>
    </location>
</feature>
<evidence type="ECO:0000256" key="10">
    <source>
        <dbReference type="SAM" id="Phobius"/>
    </source>
</evidence>
<proteinExistence type="inferred from homology"/>
<evidence type="ECO:0000256" key="3">
    <source>
        <dbReference type="ARBA" id="ARBA00012132"/>
    </source>
</evidence>
<dbReference type="EMBL" id="JAHBMH010000033">
    <property type="protein sequence ID" value="KAK1937225.1"/>
    <property type="molecule type" value="Genomic_DNA"/>
</dbReference>
<keyword evidence="7" id="KW-0256">Endoplasmic reticulum</keyword>
<reference evidence="11" key="1">
    <citation type="journal article" date="2014" name="Nucleic Acids Res.">
        <title>The evolutionary dynamics of variant antigen genes in Babesia reveal a history of genomic innovation underlying host-parasite interaction.</title>
        <authorList>
            <person name="Jackson A.P."/>
            <person name="Otto T.D."/>
            <person name="Darby A."/>
            <person name="Ramaprasad A."/>
            <person name="Xia D."/>
            <person name="Echaide I.E."/>
            <person name="Farber M."/>
            <person name="Gahlot S."/>
            <person name="Gamble J."/>
            <person name="Gupta D."/>
            <person name="Gupta Y."/>
            <person name="Jackson L."/>
            <person name="Malandrin L."/>
            <person name="Malas T.B."/>
            <person name="Moussa E."/>
            <person name="Nair M."/>
            <person name="Reid A.J."/>
            <person name="Sanders M."/>
            <person name="Sharma J."/>
            <person name="Tracey A."/>
            <person name="Quail M.A."/>
            <person name="Weir W."/>
            <person name="Wastling J.M."/>
            <person name="Hall N."/>
            <person name="Willadsen P."/>
            <person name="Lingelbach K."/>
            <person name="Shiels B."/>
            <person name="Tait A."/>
            <person name="Berriman M."/>
            <person name="Allred D.R."/>
            <person name="Pain A."/>
        </authorList>
    </citation>
    <scope>NUCLEOTIDE SEQUENCE</scope>
    <source>
        <strain evidence="11">1802A</strain>
    </source>
</reference>
<accession>A0AAD9GEW6</accession>
<feature type="transmembrane region" description="Helical" evidence="10">
    <location>
        <begin position="12"/>
        <end position="34"/>
    </location>
</feature>